<accession>A0A6A5XVE3</accession>
<keyword evidence="5" id="KW-1185">Reference proteome</keyword>
<feature type="compositionally biased region" description="Basic residues" evidence="2">
    <location>
        <begin position="109"/>
        <end position="119"/>
    </location>
</feature>
<feature type="compositionally biased region" description="Pro residues" evidence="2">
    <location>
        <begin position="7"/>
        <end position="16"/>
    </location>
</feature>
<gene>
    <name evidence="4" type="ORF">BU24DRAFT_140503</name>
</gene>
<evidence type="ECO:0000313" key="5">
    <source>
        <dbReference type="Proteomes" id="UP000799778"/>
    </source>
</evidence>
<evidence type="ECO:0000256" key="2">
    <source>
        <dbReference type="SAM" id="MobiDB-lite"/>
    </source>
</evidence>
<keyword evidence="1" id="KW-0539">Nucleus</keyword>
<sequence>MSSNILNPPPLWAFPPHPDDQDTQAPLPQHHHSGSPEADPNRPSIFGGGTSLLGQGSPQPNTSLTLPPQDDNTTRPIPAHLRFAAGLSDEEDGAASSAALRSFANVRKASKTLHSKISPKRASSEEHDDRSAKREKRLRDSLFGGDDLFGDVQEAVPNATGRKKKSGPFEMSSDEEDENVDADDEADDEYQDTSVRPTAPQPPRNGGIQHHLSSLHLNGDEPDNVIMNATNYISNDLGLGLSDDDDDEVGSRVRSREASIDSVGIPRAVRNEIDSNPYDFRKNVNRAVASTWVDIDQSGTYDPEAERELARIKKMKMRAAAKKRNAAAVKPEKFIVVLQFPTRITTVLNLVDGEENWPDGWSEVDSEEERVREERRAARKSLAKKQPKRIRDPANIVDDLTGHPAARGCTECRKAGEDCSLVHGQTWPCQICKEQDIECNLIIPPVEKDKCRRCEDDDEPCSFTDPRAKNKNNRGVCDRCHYGGHLGCAIRPPKGYKIPRIDLAELSYGPNREYVNCSHCRASKRRCSVKSKKDRGPCNQCKKAKIGCTFFEFPPTPPIFLEDEPTKVRRKENRVERPPERVPLFTDEEIAEYDRQARAVRKREPTPEFEMEDTLGRKGRFTHLWTSFAHPIDFQIHSQSIQGQCDFCASPCFGILGHCEKRVYTIRWHNDMGYTEIGGGHRDQHDATVMCQRCTMGRVQMIICDHGMRSLGDAQNLDFEAAADDLAESEPGPDRSHQLQRWCSLCFTPASFRCGVQQPNLFDSFADTGEETIIDGCGFRLCTKCEGRLRCDFQGDYEALIATMDKDPKFRDEEEENEDATATVTRADVGLLLKQGILMRTVENSIGP</sequence>
<name>A0A6A5XVE3_9PLEO</name>
<feature type="compositionally biased region" description="Polar residues" evidence="2">
    <location>
        <begin position="52"/>
        <end position="75"/>
    </location>
</feature>
<dbReference type="SMART" id="SM00066">
    <property type="entry name" value="GAL4"/>
    <property type="match status" value="2"/>
</dbReference>
<dbReference type="EMBL" id="ML978068">
    <property type="protein sequence ID" value="KAF2016906.1"/>
    <property type="molecule type" value="Genomic_DNA"/>
</dbReference>
<dbReference type="AlphaFoldDB" id="A0A6A5XVE3"/>
<dbReference type="SUPFAM" id="SSF57701">
    <property type="entry name" value="Zn2/Cys6 DNA-binding domain"/>
    <property type="match status" value="1"/>
</dbReference>
<reference evidence="4" key="1">
    <citation type="journal article" date="2020" name="Stud. Mycol.">
        <title>101 Dothideomycetes genomes: a test case for predicting lifestyles and emergence of pathogens.</title>
        <authorList>
            <person name="Haridas S."/>
            <person name="Albert R."/>
            <person name="Binder M."/>
            <person name="Bloem J."/>
            <person name="Labutti K."/>
            <person name="Salamov A."/>
            <person name="Andreopoulos B."/>
            <person name="Baker S."/>
            <person name="Barry K."/>
            <person name="Bills G."/>
            <person name="Bluhm B."/>
            <person name="Cannon C."/>
            <person name="Castanera R."/>
            <person name="Culley D."/>
            <person name="Daum C."/>
            <person name="Ezra D."/>
            <person name="Gonzalez J."/>
            <person name="Henrissat B."/>
            <person name="Kuo A."/>
            <person name="Liang C."/>
            <person name="Lipzen A."/>
            <person name="Lutzoni F."/>
            <person name="Magnuson J."/>
            <person name="Mondo S."/>
            <person name="Nolan M."/>
            <person name="Ohm R."/>
            <person name="Pangilinan J."/>
            <person name="Park H.-J."/>
            <person name="Ramirez L."/>
            <person name="Alfaro M."/>
            <person name="Sun H."/>
            <person name="Tritt A."/>
            <person name="Yoshinaga Y."/>
            <person name="Zwiers L.-H."/>
            <person name="Turgeon B."/>
            <person name="Goodwin S."/>
            <person name="Spatafora J."/>
            <person name="Crous P."/>
            <person name="Grigoriev I."/>
        </authorList>
    </citation>
    <scope>NUCLEOTIDE SEQUENCE</scope>
    <source>
        <strain evidence="4">CBS 175.79</strain>
    </source>
</reference>
<dbReference type="GO" id="GO:0000981">
    <property type="term" value="F:DNA-binding transcription factor activity, RNA polymerase II-specific"/>
    <property type="evidence" value="ECO:0007669"/>
    <property type="project" value="InterPro"/>
</dbReference>
<dbReference type="PROSITE" id="PS50048">
    <property type="entry name" value="ZN2_CY6_FUNGAL_2"/>
    <property type="match status" value="1"/>
</dbReference>
<evidence type="ECO:0000259" key="3">
    <source>
        <dbReference type="PROSITE" id="PS50048"/>
    </source>
</evidence>
<organism evidence="4 5">
    <name type="scientific">Aaosphaeria arxii CBS 175.79</name>
    <dbReference type="NCBI Taxonomy" id="1450172"/>
    <lineage>
        <taxon>Eukaryota</taxon>
        <taxon>Fungi</taxon>
        <taxon>Dikarya</taxon>
        <taxon>Ascomycota</taxon>
        <taxon>Pezizomycotina</taxon>
        <taxon>Dothideomycetes</taxon>
        <taxon>Pleosporomycetidae</taxon>
        <taxon>Pleosporales</taxon>
        <taxon>Pleosporales incertae sedis</taxon>
        <taxon>Aaosphaeria</taxon>
    </lineage>
</organism>
<dbReference type="Gene3D" id="4.10.240.10">
    <property type="entry name" value="Zn(2)-C6 fungal-type DNA-binding domain"/>
    <property type="match status" value="1"/>
</dbReference>
<dbReference type="RefSeq" id="XP_033385245.1">
    <property type="nucleotide sequence ID" value="XM_033521124.1"/>
</dbReference>
<evidence type="ECO:0000256" key="1">
    <source>
        <dbReference type="ARBA" id="ARBA00023242"/>
    </source>
</evidence>
<feature type="domain" description="Zn(2)-C6 fungal-type" evidence="3">
    <location>
        <begin position="516"/>
        <end position="550"/>
    </location>
</feature>
<feature type="compositionally biased region" description="Basic and acidic residues" evidence="2">
    <location>
        <begin position="122"/>
        <end position="140"/>
    </location>
</feature>
<dbReference type="GeneID" id="54278521"/>
<dbReference type="CDD" id="cd00067">
    <property type="entry name" value="GAL4"/>
    <property type="match status" value="1"/>
</dbReference>
<dbReference type="Proteomes" id="UP000799778">
    <property type="component" value="Unassembled WGS sequence"/>
</dbReference>
<evidence type="ECO:0000313" key="4">
    <source>
        <dbReference type="EMBL" id="KAF2016906.1"/>
    </source>
</evidence>
<proteinExistence type="predicted"/>
<protein>
    <recommendedName>
        <fullName evidence="3">Zn(2)-C6 fungal-type domain-containing protein</fullName>
    </recommendedName>
</protein>
<dbReference type="InterPro" id="IPR036864">
    <property type="entry name" value="Zn2-C6_fun-type_DNA-bd_sf"/>
</dbReference>
<feature type="region of interest" description="Disordered" evidence="2">
    <location>
        <begin position="1"/>
        <end position="96"/>
    </location>
</feature>
<feature type="compositionally biased region" description="Acidic residues" evidence="2">
    <location>
        <begin position="172"/>
        <end position="191"/>
    </location>
</feature>
<dbReference type="InterPro" id="IPR001138">
    <property type="entry name" value="Zn2Cys6_DnaBD"/>
</dbReference>
<feature type="region of interest" description="Disordered" evidence="2">
    <location>
        <begin position="109"/>
        <end position="220"/>
    </location>
</feature>
<dbReference type="GO" id="GO:0008270">
    <property type="term" value="F:zinc ion binding"/>
    <property type="evidence" value="ECO:0007669"/>
    <property type="project" value="InterPro"/>
</dbReference>
<dbReference type="OrthoDB" id="5303703at2759"/>